<keyword evidence="8 17" id="KW-0378">Hydrolase</keyword>
<dbReference type="GO" id="GO:0046872">
    <property type="term" value="F:metal ion binding"/>
    <property type="evidence" value="ECO:0007669"/>
    <property type="project" value="UniProtKB-KW"/>
</dbReference>
<comment type="similarity">
    <text evidence="2 16">Belongs to the alkaline phosphatase family.</text>
</comment>
<evidence type="ECO:0000256" key="16">
    <source>
        <dbReference type="RuleBase" id="RU003946"/>
    </source>
</evidence>
<dbReference type="GO" id="GO:0098552">
    <property type="term" value="C:side of membrane"/>
    <property type="evidence" value="ECO:0007669"/>
    <property type="project" value="UniProtKB-KW"/>
</dbReference>
<evidence type="ECO:0000256" key="4">
    <source>
        <dbReference type="ARBA" id="ARBA00012647"/>
    </source>
</evidence>
<evidence type="ECO:0000256" key="11">
    <source>
        <dbReference type="ARBA" id="ARBA00023136"/>
    </source>
</evidence>
<feature type="binding site" evidence="15">
    <location>
        <position position="112"/>
    </location>
    <ligand>
        <name>Mg(2+)</name>
        <dbReference type="ChEBI" id="CHEBI:18420"/>
    </ligand>
</feature>
<dbReference type="PANTHER" id="PTHR11596">
    <property type="entry name" value="ALKALINE PHOSPHATASE"/>
    <property type="match status" value="1"/>
</dbReference>
<feature type="binding site" evidence="15">
    <location>
        <position position="386"/>
    </location>
    <ligand>
        <name>Zn(2+)</name>
        <dbReference type="ChEBI" id="CHEBI:29105"/>
        <label>2</label>
    </ligand>
</feature>
<evidence type="ECO:0000256" key="7">
    <source>
        <dbReference type="ARBA" id="ARBA00022723"/>
    </source>
</evidence>
<evidence type="ECO:0000256" key="5">
    <source>
        <dbReference type="ARBA" id="ARBA00022475"/>
    </source>
</evidence>
<keyword evidence="11" id="KW-0472">Membrane</keyword>
<feature type="binding site" evidence="15">
    <location>
        <position position="225"/>
    </location>
    <ligand>
        <name>Mg(2+)</name>
        <dbReference type="ChEBI" id="CHEBI:18420"/>
    </ligand>
</feature>
<dbReference type="RefSeq" id="XP_022352399.1">
    <property type="nucleotide sequence ID" value="XM_022496691.1"/>
</dbReference>
<dbReference type="GO" id="GO:0004035">
    <property type="term" value="F:alkaline phosphatase activity"/>
    <property type="evidence" value="ECO:0007669"/>
    <property type="project" value="UniProtKB-EC"/>
</dbReference>
<evidence type="ECO:0000256" key="9">
    <source>
        <dbReference type="ARBA" id="ARBA00022833"/>
    </source>
</evidence>
<accession>A0A2Y9IYH1</accession>
<dbReference type="SMART" id="SM00098">
    <property type="entry name" value="alkPPc"/>
    <property type="match status" value="1"/>
</dbReference>
<evidence type="ECO:0000256" key="13">
    <source>
        <dbReference type="ARBA" id="ARBA00023288"/>
    </source>
</evidence>
<dbReference type="AlphaFoldDB" id="A0A2Y9IYH1"/>
<evidence type="ECO:0000256" key="3">
    <source>
        <dbReference type="ARBA" id="ARBA00011738"/>
    </source>
</evidence>
<comment type="cofactor">
    <cofactor evidence="15">
        <name>Mg(2+)</name>
        <dbReference type="ChEBI" id="CHEBI:18420"/>
    </cofactor>
    <text evidence="15">Binds 1 Mg(2+) ion.</text>
</comment>
<dbReference type="Pfam" id="PF00245">
    <property type="entry name" value="Alk_phosphatase"/>
    <property type="match status" value="1"/>
</dbReference>
<evidence type="ECO:0000313" key="18">
    <source>
        <dbReference type="Proteomes" id="UP000248482"/>
    </source>
</evidence>
<dbReference type="STRING" id="391180.A0A2Y9IYH1"/>
<evidence type="ECO:0000256" key="12">
    <source>
        <dbReference type="ARBA" id="ARBA00023180"/>
    </source>
</evidence>
<dbReference type="GO" id="GO:0005886">
    <property type="term" value="C:plasma membrane"/>
    <property type="evidence" value="ECO:0007669"/>
    <property type="project" value="UniProtKB-SubCell"/>
</dbReference>
<dbReference type="SUPFAM" id="SSF53649">
    <property type="entry name" value="Alkaline phosphatase-like"/>
    <property type="match status" value="1"/>
</dbReference>
<feature type="binding site" evidence="15">
    <location>
        <position position="381"/>
    </location>
    <ligand>
        <name>Mg(2+)</name>
        <dbReference type="ChEBI" id="CHEBI:18420"/>
    </ligand>
</feature>
<proteinExistence type="inferred from homology"/>
<dbReference type="InterPro" id="IPR001952">
    <property type="entry name" value="Alkaline_phosphatase"/>
</dbReference>
<keyword evidence="10 15" id="KW-0460">Magnesium</keyword>
<dbReference type="EC" id="3.1.3.1" evidence="4 17"/>
<keyword evidence="12" id="KW-0325">Glycoprotein</keyword>
<dbReference type="PROSITE" id="PS00123">
    <property type="entry name" value="ALKALINE_PHOSPHATASE"/>
    <property type="match status" value="1"/>
</dbReference>
<feature type="binding site" evidence="15">
    <location>
        <position position="427"/>
    </location>
    <ligand>
        <name>Zn(2+)</name>
        <dbReference type="ChEBI" id="CHEBI:29105"/>
        <label>2</label>
    </ligand>
</feature>
<evidence type="ECO:0000256" key="6">
    <source>
        <dbReference type="ARBA" id="ARBA00022622"/>
    </source>
</evidence>
<dbReference type="GeneID" id="111143173"/>
<keyword evidence="7 15" id="KW-0479">Metal-binding</keyword>
<evidence type="ECO:0000256" key="10">
    <source>
        <dbReference type="ARBA" id="ARBA00022842"/>
    </source>
</evidence>
<dbReference type="Gene3D" id="3.40.720.10">
    <property type="entry name" value="Alkaline Phosphatase, subunit A"/>
    <property type="match status" value="1"/>
</dbReference>
<keyword evidence="5" id="KW-1003">Cell membrane</keyword>
<gene>
    <name evidence="19" type="primary">LOC111143173</name>
</gene>
<comment type="subunit">
    <text evidence="3">Homodimer.</text>
</comment>
<organism evidence="18 19">
    <name type="scientific">Enhydra lutris kenyoni</name>
    <name type="common">northern sea otter</name>
    <dbReference type="NCBI Taxonomy" id="391180"/>
    <lineage>
        <taxon>Eukaryota</taxon>
        <taxon>Metazoa</taxon>
        <taxon>Chordata</taxon>
        <taxon>Craniata</taxon>
        <taxon>Vertebrata</taxon>
        <taxon>Euteleostomi</taxon>
        <taxon>Mammalia</taxon>
        <taxon>Eutheria</taxon>
        <taxon>Laurasiatheria</taxon>
        <taxon>Carnivora</taxon>
        <taxon>Caniformia</taxon>
        <taxon>Musteloidea</taxon>
        <taxon>Mustelidae</taxon>
        <taxon>Lutrinae</taxon>
        <taxon>Enhydra</taxon>
    </lineage>
</organism>
<feature type="binding site" evidence="15">
    <location>
        <position position="504"/>
    </location>
    <ligand>
        <name>Zn(2+)</name>
        <dbReference type="ChEBI" id="CHEBI:29105"/>
        <label>2</label>
    </ligand>
</feature>
<evidence type="ECO:0000256" key="2">
    <source>
        <dbReference type="ARBA" id="ARBA00005984"/>
    </source>
</evidence>
<comment type="catalytic activity">
    <reaction evidence="17">
        <text>a phosphate monoester + H2O = an alcohol + phosphate</text>
        <dbReference type="Rhea" id="RHEA:15017"/>
        <dbReference type="ChEBI" id="CHEBI:15377"/>
        <dbReference type="ChEBI" id="CHEBI:30879"/>
        <dbReference type="ChEBI" id="CHEBI:43474"/>
        <dbReference type="ChEBI" id="CHEBI:67140"/>
        <dbReference type="EC" id="3.1.3.1"/>
    </reaction>
</comment>
<dbReference type="OrthoDB" id="5818554at2759"/>
<keyword evidence="13" id="KW-0449">Lipoprotein</keyword>
<protein>
    <recommendedName>
        <fullName evidence="4 17">Alkaline phosphatase</fullName>
        <ecNumber evidence="4 17">3.1.3.1</ecNumber>
    </recommendedName>
</protein>
<dbReference type="PANTHER" id="PTHR11596:SF30">
    <property type="entry name" value="INTESTINAL-TYPE ALKALINE PHOSPHATASE"/>
    <property type="match status" value="1"/>
</dbReference>
<feature type="binding site" evidence="15">
    <location>
        <position position="112"/>
    </location>
    <ligand>
        <name>Zn(2+)</name>
        <dbReference type="ChEBI" id="CHEBI:29105"/>
        <label>2</label>
    </ligand>
</feature>
<dbReference type="InterPro" id="IPR018299">
    <property type="entry name" value="Alkaline_phosphatase_AS"/>
</dbReference>
<dbReference type="PRINTS" id="PR00113">
    <property type="entry name" value="ALKPHPHTASE"/>
</dbReference>
<evidence type="ECO:0000256" key="15">
    <source>
        <dbReference type="PIRSR" id="PIRSR601952-2"/>
    </source>
</evidence>
<keyword evidence="18" id="KW-1185">Reference proteome</keyword>
<dbReference type="InterPro" id="IPR017850">
    <property type="entry name" value="Alkaline_phosphatase_core_sf"/>
</dbReference>
<evidence type="ECO:0000256" key="1">
    <source>
        <dbReference type="ARBA" id="ARBA00004609"/>
    </source>
</evidence>
<dbReference type="KEGG" id="elk:111143173"/>
<comment type="subcellular location">
    <subcellularLocation>
        <location evidence="1">Cell membrane</location>
        <topology evidence="1">Lipid-anchor</topology>
        <topology evidence="1">GPI-anchor</topology>
    </subcellularLocation>
</comment>
<keyword evidence="6" id="KW-0336">GPI-anchor</keyword>
<comment type="cofactor">
    <cofactor evidence="15">
        <name>Zn(2+)</name>
        <dbReference type="ChEBI" id="CHEBI:29105"/>
    </cofactor>
    <text evidence="15">Binds 2 Zn(2+) ions.</text>
</comment>
<dbReference type="FunFam" id="3.40.720.10:FF:000008">
    <property type="entry name" value="Alkaline phosphatase"/>
    <property type="match status" value="1"/>
</dbReference>
<evidence type="ECO:0000256" key="17">
    <source>
        <dbReference type="RuleBase" id="RU003947"/>
    </source>
</evidence>
<name>A0A2Y9IYH1_ENHLU</name>
<reference evidence="19" key="1">
    <citation type="submission" date="2025-08" db="UniProtKB">
        <authorList>
            <consortium name="RefSeq"/>
        </authorList>
    </citation>
    <scope>IDENTIFICATION</scope>
    <source>
        <tissue evidence="19">Blood</tissue>
    </source>
</reference>
<dbReference type="Proteomes" id="UP000248482">
    <property type="component" value="Unplaced"/>
</dbReference>
<evidence type="ECO:0000256" key="14">
    <source>
        <dbReference type="PIRSR" id="PIRSR601952-1"/>
    </source>
</evidence>
<sequence length="687" mass="74197">MEPFTARDKVLPRLKPRWLVLQLVPKFWPSWGSSLPRVLALPPSRHPTGMQGAWVLLLLLLGLRPPLALGIIPVEEEDPAFWNRQAAQALDTAKKLQPIQTAAKNLILFLGDGMGVPTVTATRILKGQINGKLGPETPLAMDHFPYLALSKTYNVDRQVPDSAGTATAYLCGVKANFQTIGVSAAARFNQCNTTRGNEVTSVMKRAKKAGKSVGVVTTTRVQHASPAGTYAHVVNRNWYSDTDMPNKAREDGCQDIAQQLISNVDIDVILGGGRKYMFPKGTPDPEYPSDTRQNGVRSDGRNLVQEWLAKYKGARYVWNRSALMEASQDPSVTHLMGLFEPGDTKYEIYRNTTQDPSLMEMTEVAVRLLSRNPRGFYLFVEGGRIDHGHHDGTASLALTEAVMFDSAIDKASQITSEQDTLTLVTADHSHVFSFGGYTLRGSSIFGLAPSIALDLKTYTSILYGNGPGGLYALTESSRPNVNHSQSGDPTYKQQAVVPLDSETHGGEDVAVFARGPQAHLVHGVQEQSFVAHVMAFAACLEPYTDCGLPPSASPTDAALPGPAGAPLSLPLLAGALLLGLLAGCPARGPGGHHARGVPHRATTRPDPAAHKFLGLSLHSTLGPRTRACPGARKTVASSQPARDPARWRRRLLGPGWGIIHHVHLLGPSTITQRGDADTEWKDLSRVT</sequence>
<feature type="binding site" evidence="15">
    <location>
        <position position="390"/>
    </location>
    <ligand>
        <name>Zn(2+)</name>
        <dbReference type="ChEBI" id="CHEBI:29105"/>
        <label>2</label>
    </ligand>
</feature>
<feature type="binding site" evidence="15">
    <location>
        <position position="428"/>
    </location>
    <ligand>
        <name>Zn(2+)</name>
        <dbReference type="ChEBI" id="CHEBI:29105"/>
        <label>2</label>
    </ligand>
</feature>
<evidence type="ECO:0000313" key="19">
    <source>
        <dbReference type="RefSeq" id="XP_022352399.1"/>
    </source>
</evidence>
<dbReference type="CDD" id="cd16012">
    <property type="entry name" value="ALP"/>
    <property type="match status" value="1"/>
</dbReference>
<evidence type="ECO:0000256" key="8">
    <source>
        <dbReference type="ARBA" id="ARBA00022801"/>
    </source>
</evidence>
<feature type="binding site" evidence="15">
    <location>
        <position position="223"/>
    </location>
    <ligand>
        <name>Mg(2+)</name>
        <dbReference type="ChEBI" id="CHEBI:18420"/>
    </ligand>
</feature>
<keyword evidence="9 15" id="KW-0862">Zinc</keyword>
<feature type="active site" description="Phosphoserine intermediate" evidence="14">
    <location>
        <position position="162"/>
    </location>
</feature>